<dbReference type="InterPro" id="IPR036366">
    <property type="entry name" value="PGBDSf"/>
</dbReference>
<dbReference type="InterPro" id="IPR036365">
    <property type="entry name" value="PGBD-like_sf"/>
</dbReference>
<keyword evidence="2" id="KW-0472">Membrane</keyword>
<gene>
    <name evidence="4" type="ORF">GCM10010411_23740</name>
</gene>
<keyword evidence="2" id="KW-0812">Transmembrane</keyword>
<evidence type="ECO:0000256" key="2">
    <source>
        <dbReference type="SAM" id="Phobius"/>
    </source>
</evidence>
<evidence type="ECO:0000256" key="1">
    <source>
        <dbReference type="SAM" id="MobiDB-lite"/>
    </source>
</evidence>
<dbReference type="SUPFAM" id="SSF47090">
    <property type="entry name" value="PGBD-like"/>
    <property type="match status" value="1"/>
</dbReference>
<evidence type="ECO:0000313" key="4">
    <source>
        <dbReference type="EMBL" id="GAA2590097.1"/>
    </source>
</evidence>
<dbReference type="Proteomes" id="UP001501509">
    <property type="component" value="Unassembled WGS sequence"/>
</dbReference>
<feature type="compositionally biased region" description="Low complexity" evidence="1">
    <location>
        <begin position="97"/>
        <end position="108"/>
    </location>
</feature>
<evidence type="ECO:0000313" key="5">
    <source>
        <dbReference type="Proteomes" id="UP001501509"/>
    </source>
</evidence>
<dbReference type="InterPro" id="IPR002477">
    <property type="entry name" value="Peptidoglycan-bd-like"/>
</dbReference>
<organism evidence="4 5">
    <name type="scientific">Actinomadura fulvescens</name>
    <dbReference type="NCBI Taxonomy" id="46160"/>
    <lineage>
        <taxon>Bacteria</taxon>
        <taxon>Bacillati</taxon>
        <taxon>Actinomycetota</taxon>
        <taxon>Actinomycetes</taxon>
        <taxon>Streptosporangiales</taxon>
        <taxon>Thermomonosporaceae</taxon>
        <taxon>Actinomadura</taxon>
    </lineage>
</organism>
<dbReference type="RefSeq" id="WP_344540377.1">
    <property type="nucleotide sequence ID" value="NZ_BAAATD010000002.1"/>
</dbReference>
<evidence type="ECO:0000259" key="3">
    <source>
        <dbReference type="Pfam" id="PF01471"/>
    </source>
</evidence>
<name>A0ABP6BZ44_9ACTN</name>
<accession>A0ABP6BZ44</accession>
<comment type="caution">
    <text evidence="4">The sequence shown here is derived from an EMBL/GenBank/DDBJ whole genome shotgun (WGS) entry which is preliminary data.</text>
</comment>
<feature type="region of interest" description="Disordered" evidence="1">
    <location>
        <begin position="97"/>
        <end position="116"/>
    </location>
</feature>
<sequence>MGTASIPEPGDAGTPEELKIQLRRLKAWSGLSFRELERRAHAAGDVLPYSTGSAMLSPRRRGLPRDELIAAFTRACGCTPEQVSAWIEARRRIAATTAAPQASSEPAAGDFRPSPPPRPRLVPSLLAMAAGRLRANRCALIVANAALLMAVAVGLINSFWAGETGRDMLLSDRCPSSIGLNTYGNCAQELQRGLQRKGLRIPDDAWYGPFTKQRILAFQALAGLPTTGIADRQTQRALLTDKPVTHPQWSTAATERRIREVFTEAPDEAVEVARCLSYLDSFWIVADKRLMRHWGLFQFSDLELMDLRATPAHALNPEWNIQQAHGIYTRTHDFRHWRCP</sequence>
<reference evidence="5" key="1">
    <citation type="journal article" date="2019" name="Int. J. Syst. Evol. Microbiol.">
        <title>The Global Catalogue of Microorganisms (GCM) 10K type strain sequencing project: providing services to taxonomists for standard genome sequencing and annotation.</title>
        <authorList>
            <consortium name="The Broad Institute Genomics Platform"/>
            <consortium name="The Broad Institute Genome Sequencing Center for Infectious Disease"/>
            <person name="Wu L."/>
            <person name="Ma J."/>
        </authorList>
    </citation>
    <scope>NUCLEOTIDE SEQUENCE [LARGE SCALE GENOMIC DNA]</scope>
    <source>
        <strain evidence="5">JCM 6833</strain>
    </source>
</reference>
<protein>
    <submittedName>
        <fullName evidence="4">Helix-turn-helix domain-containing protein</fullName>
    </submittedName>
</protein>
<dbReference type="EMBL" id="BAAATD010000002">
    <property type="protein sequence ID" value="GAA2590097.1"/>
    <property type="molecule type" value="Genomic_DNA"/>
</dbReference>
<proteinExistence type="predicted"/>
<keyword evidence="2" id="KW-1133">Transmembrane helix</keyword>
<keyword evidence="5" id="KW-1185">Reference proteome</keyword>
<feature type="domain" description="Peptidoglycan binding-like" evidence="3">
    <location>
        <begin position="188"/>
        <end position="238"/>
    </location>
</feature>
<feature type="transmembrane region" description="Helical" evidence="2">
    <location>
        <begin position="138"/>
        <end position="160"/>
    </location>
</feature>
<dbReference type="Gene3D" id="1.10.101.10">
    <property type="entry name" value="PGBD-like superfamily/PGBD"/>
    <property type="match status" value="1"/>
</dbReference>
<dbReference type="Pfam" id="PF01471">
    <property type="entry name" value="PG_binding_1"/>
    <property type="match status" value="1"/>
</dbReference>